<reference evidence="4 5" key="1">
    <citation type="journal article" date="2018" name="Virus Genes">
        <title>Molecular characterization and detection of a new closterovirus identified from blackcurrant by high-throughput sequencing.</title>
        <authorList>
            <person name="Zheng L."/>
            <person name="Wu L."/>
            <person name="Postman J."/>
            <person name="Liu H."/>
            <person name="Li R."/>
        </authorList>
    </citation>
    <scope>NUCLEOTIDE SEQUENCE [LARGE SCALE GENOMIC DNA]</scope>
    <source>
        <strain evidence="4">BC</strain>
    </source>
</reference>
<dbReference type="Pfam" id="PF01785">
    <property type="entry name" value="Closter_coat"/>
    <property type="match status" value="1"/>
</dbReference>
<protein>
    <submittedName>
        <fullName evidence="4">CP</fullName>
    </submittedName>
</protein>
<keyword evidence="3" id="KW-0946">Virion</keyword>
<keyword evidence="2" id="KW-0167">Capsid protein</keyword>
<dbReference type="RefSeq" id="YP_009553646.1">
    <property type="nucleotide sequence ID" value="NC_040834.1"/>
</dbReference>
<evidence type="ECO:0000256" key="1">
    <source>
        <dbReference type="ARBA" id="ARBA00004328"/>
    </source>
</evidence>
<evidence type="ECO:0000256" key="3">
    <source>
        <dbReference type="ARBA" id="ARBA00022844"/>
    </source>
</evidence>
<evidence type="ECO:0000313" key="4">
    <source>
        <dbReference type="EMBL" id="AYA22229.1"/>
    </source>
</evidence>
<organism evidence="4 5">
    <name type="scientific">Blackcurrant closterovirus 1</name>
    <dbReference type="NCBI Taxonomy" id="2734344"/>
    <lineage>
        <taxon>Viruses</taxon>
        <taxon>Riboviria</taxon>
        <taxon>Orthornavirae</taxon>
        <taxon>Kitrinoviricota</taxon>
        <taxon>Alsuviricetes</taxon>
        <taxon>Martellivirales</taxon>
        <taxon>Closteroviridae</taxon>
        <taxon>Closterovirus</taxon>
        <taxon>Closterovirus uniribi</taxon>
    </lineage>
</organism>
<comment type="subcellular location">
    <subcellularLocation>
        <location evidence="1">Virion</location>
    </subcellularLocation>
</comment>
<evidence type="ECO:0000256" key="2">
    <source>
        <dbReference type="ARBA" id="ARBA00022561"/>
    </source>
</evidence>
<dbReference type="GeneID" id="41702750"/>
<dbReference type="KEGG" id="vg:41702750"/>
<dbReference type="GO" id="GO:0019028">
    <property type="term" value="C:viral capsid"/>
    <property type="evidence" value="ECO:0007669"/>
    <property type="project" value="UniProtKB-KW"/>
</dbReference>
<proteinExistence type="predicted"/>
<dbReference type="Proteomes" id="UP000289889">
    <property type="component" value="Segment"/>
</dbReference>
<dbReference type="EMBL" id="MH267701">
    <property type="protein sequence ID" value="AYA22229.1"/>
    <property type="molecule type" value="Genomic_RNA"/>
</dbReference>
<sequence length="201" mass="22431">MSTGAPKLTLRDVKDVSIKLDKELNDSELAVVSKGLVKILTDEYKIPMDDTDVHLYMLMPLLNRVSTSEKVVASQSGSGITYTVKDKEYTIKEDILSKISDLVPRSGKNNLRLWARSCEELYLDVAFAMPELFNCERSLRANAPKQYAWAAADFLVGADKRLSDEMRAAIVSCRKTLLKRSKEVTEIGNQLITLEKLGVAS</sequence>
<accession>A0A385L388</accession>
<dbReference type="InterPro" id="IPR002679">
    <property type="entry name" value="Closter_coat"/>
</dbReference>
<evidence type="ECO:0000313" key="5">
    <source>
        <dbReference type="Proteomes" id="UP000289889"/>
    </source>
</evidence>
<keyword evidence="5" id="KW-1185">Reference proteome</keyword>
<name>A0A385L388_9CLOS</name>